<keyword evidence="2" id="KW-0479">Metal-binding</keyword>
<feature type="domain" description="Fumarylacetoacetase-like C-terminal" evidence="3">
    <location>
        <begin position="80"/>
        <end position="276"/>
    </location>
</feature>
<evidence type="ECO:0000256" key="1">
    <source>
        <dbReference type="ARBA" id="ARBA00010211"/>
    </source>
</evidence>
<gene>
    <name evidence="4" type="ORF">BXT84_03245</name>
</gene>
<dbReference type="EMBL" id="CP019454">
    <property type="protein sequence ID" value="AUW93087.1"/>
    <property type="molecule type" value="Genomic_DNA"/>
</dbReference>
<dbReference type="SUPFAM" id="SSF56529">
    <property type="entry name" value="FAH"/>
    <property type="match status" value="1"/>
</dbReference>
<accession>A0ABM6RP24</accession>
<evidence type="ECO:0000259" key="3">
    <source>
        <dbReference type="Pfam" id="PF01557"/>
    </source>
</evidence>
<dbReference type="InterPro" id="IPR051121">
    <property type="entry name" value="FAH"/>
</dbReference>
<dbReference type="PANTHER" id="PTHR42796">
    <property type="entry name" value="FUMARYLACETOACETATE HYDROLASE DOMAIN-CONTAINING PROTEIN 2A-RELATED"/>
    <property type="match status" value="1"/>
</dbReference>
<dbReference type="Pfam" id="PF01557">
    <property type="entry name" value="FAA_hydrolase"/>
    <property type="match status" value="1"/>
</dbReference>
<comment type="similarity">
    <text evidence="1">Belongs to the FAH family.</text>
</comment>
<dbReference type="InterPro" id="IPR036663">
    <property type="entry name" value="Fumarylacetoacetase_C_sf"/>
</dbReference>
<protein>
    <recommendedName>
        <fullName evidence="3">Fumarylacetoacetase-like C-terminal domain-containing protein</fullName>
    </recommendedName>
</protein>
<sequence length="279" mass="29958">MRWGTVVLPSGAITAAFLREDGVVTVEQINKQYHTHYPSDLESIITQRLSLDVVAVGKDVAALPLETVRVAAPLAHPERIVGIGLNYRDHAQDLGENVPEEPATFIKPNNTIIGPEEAIRIPPVSTRTTAEAEIALVFGQTCRDVPLGSWRDVIFGVVPVLDMTTEDILRKNPRFLTRSKGYDAFFAFGPWIVTIDELGDWTSIVIETVVNGVVKARSDLAHMTYGLDRLVAFITTAATVGATAVLSTGTPGAAVIHAGDVVEARVTSIGTLVNPVIGS</sequence>
<reference evidence="4 5" key="1">
    <citation type="journal article" date="2019" name="Sci. Rep.">
        <title>Sulfobacillus thermotolerans: new insights into resistance and metabolic capacities of acidophilic chemolithotrophs.</title>
        <authorList>
            <person name="Panyushkina A.E."/>
            <person name="Babenko V.V."/>
            <person name="Nikitina A.S."/>
            <person name="Selezneva O.V."/>
            <person name="Tsaplina I.A."/>
            <person name="Letarova M.A."/>
            <person name="Kostryukova E.S."/>
            <person name="Letarov A.V."/>
        </authorList>
    </citation>
    <scope>NUCLEOTIDE SEQUENCE [LARGE SCALE GENOMIC DNA]</scope>
    <source>
        <strain evidence="4 5">Kr1</strain>
    </source>
</reference>
<dbReference type="PANTHER" id="PTHR42796:SF4">
    <property type="entry name" value="FUMARYLACETOACETATE HYDROLASE DOMAIN-CONTAINING PROTEIN 2A"/>
    <property type="match status" value="1"/>
</dbReference>
<dbReference type="Gene3D" id="3.90.850.10">
    <property type="entry name" value="Fumarylacetoacetase-like, C-terminal domain"/>
    <property type="match status" value="1"/>
</dbReference>
<evidence type="ECO:0000313" key="4">
    <source>
        <dbReference type="EMBL" id="AUW93087.1"/>
    </source>
</evidence>
<evidence type="ECO:0000313" key="5">
    <source>
        <dbReference type="Proteomes" id="UP000325292"/>
    </source>
</evidence>
<dbReference type="InterPro" id="IPR011234">
    <property type="entry name" value="Fumarylacetoacetase-like_C"/>
</dbReference>
<evidence type="ECO:0000256" key="2">
    <source>
        <dbReference type="ARBA" id="ARBA00022723"/>
    </source>
</evidence>
<organism evidence="4 5">
    <name type="scientific">Sulfobacillus thermotolerans</name>
    <dbReference type="NCBI Taxonomy" id="338644"/>
    <lineage>
        <taxon>Bacteria</taxon>
        <taxon>Bacillati</taxon>
        <taxon>Bacillota</taxon>
        <taxon>Clostridia</taxon>
        <taxon>Eubacteriales</taxon>
        <taxon>Clostridiales Family XVII. Incertae Sedis</taxon>
        <taxon>Sulfobacillus</taxon>
    </lineage>
</organism>
<proteinExistence type="inferred from homology"/>
<name>A0ABM6RP24_9FIRM</name>
<keyword evidence="5" id="KW-1185">Reference proteome</keyword>
<dbReference type="Proteomes" id="UP000325292">
    <property type="component" value="Chromosome"/>
</dbReference>